<accession>A0ABY4Z112</accession>
<dbReference type="EMBL" id="CP099489">
    <property type="protein sequence ID" value="USQ82293.1"/>
    <property type="molecule type" value="Genomic_DNA"/>
</dbReference>
<evidence type="ECO:0000256" key="1">
    <source>
        <dbReference type="SAM" id="MobiDB-lite"/>
    </source>
</evidence>
<dbReference type="RefSeq" id="WP_252595899.1">
    <property type="nucleotide sequence ID" value="NZ_CP099489.1"/>
</dbReference>
<dbReference type="Proteomes" id="UP001056455">
    <property type="component" value="Chromosome"/>
</dbReference>
<feature type="region of interest" description="Disordered" evidence="1">
    <location>
        <begin position="70"/>
        <end position="93"/>
    </location>
</feature>
<evidence type="ECO:0000313" key="3">
    <source>
        <dbReference type="Proteomes" id="UP001056455"/>
    </source>
</evidence>
<evidence type="ECO:0000313" key="2">
    <source>
        <dbReference type="EMBL" id="USQ82293.1"/>
    </source>
</evidence>
<sequence>MSTPITLRLHDELVAFLDRNVAEGRAASRASLVTSALEREMRRQVAERDAEILREVGAEDDLDDLVAWTVPGGRHRQSPSASDRVCSPRATSG</sequence>
<organism evidence="2 3">
    <name type="scientific">Ornithinimicrobium faecis</name>
    <dbReference type="NCBI Taxonomy" id="2934158"/>
    <lineage>
        <taxon>Bacteria</taxon>
        <taxon>Bacillati</taxon>
        <taxon>Actinomycetota</taxon>
        <taxon>Actinomycetes</taxon>
        <taxon>Micrococcales</taxon>
        <taxon>Ornithinimicrobiaceae</taxon>
        <taxon>Ornithinimicrobium</taxon>
    </lineage>
</organism>
<protein>
    <submittedName>
        <fullName evidence="2">Uncharacterized protein</fullName>
    </submittedName>
</protein>
<reference evidence="2" key="1">
    <citation type="submission" date="2022-06" db="EMBL/GenBank/DDBJ databases">
        <title>Ornithinimicrobium HY1793.</title>
        <authorList>
            <person name="Huang Y."/>
        </authorList>
    </citation>
    <scope>NUCLEOTIDE SEQUENCE</scope>
    <source>
        <strain evidence="2">HY1793</strain>
    </source>
</reference>
<keyword evidence="3" id="KW-1185">Reference proteome</keyword>
<proteinExistence type="predicted"/>
<gene>
    <name evidence="2" type="ORF">NF556_20100</name>
</gene>
<name>A0ABY4Z112_9MICO</name>